<dbReference type="AlphaFoldDB" id="A0A0G1XIR8"/>
<dbReference type="SUPFAM" id="SSF51735">
    <property type="entry name" value="NAD(P)-binding Rossmann-fold domains"/>
    <property type="match status" value="1"/>
</dbReference>
<keyword evidence="2" id="KW-0472">Membrane</keyword>
<comment type="caution">
    <text evidence="4">The sequence shown here is derived from an EMBL/GenBank/DDBJ whole genome shotgun (WGS) entry which is preliminary data.</text>
</comment>
<evidence type="ECO:0000313" key="4">
    <source>
        <dbReference type="EMBL" id="KKW30810.1"/>
    </source>
</evidence>
<evidence type="ECO:0000313" key="5">
    <source>
        <dbReference type="Proteomes" id="UP000034445"/>
    </source>
</evidence>
<dbReference type="Pfam" id="PF01370">
    <property type="entry name" value="Epimerase"/>
    <property type="match status" value="1"/>
</dbReference>
<dbReference type="Gene3D" id="3.40.50.720">
    <property type="entry name" value="NAD(P)-binding Rossmann-like Domain"/>
    <property type="match status" value="1"/>
</dbReference>
<evidence type="ECO:0000259" key="3">
    <source>
        <dbReference type="Pfam" id="PF01370"/>
    </source>
</evidence>
<dbReference type="InterPro" id="IPR036291">
    <property type="entry name" value="NAD(P)-bd_dom_sf"/>
</dbReference>
<dbReference type="InterPro" id="IPR001509">
    <property type="entry name" value="Epimerase_deHydtase"/>
</dbReference>
<sequence>MAQKSSSQKNKKVLVTGASGFIASTLIPAFLKAGYSVTGIDRLACTHIPPQKGFAFIKKDIAKVDSLAGFDYVVHLAFATNIPKSILDPVGTTYNNLDLGVKMLELAKQAGVKKFLYPSTASLYGNQPLPWKEDMKVIPGEPYSLQKYAMERFCEYYAKNGLPTVVFRLFQVFGENQRHDTALYKFYQCRKEGKPIPITQTTAQAGFRGAKRDFIYTGDIAEAFAVAMESGKVGKGEVINLCSEYNYTIREVAELISDKIEFIPKRGFELDEHLGDASKAKKLLHFKAHTDIKDWMKKYVKTI</sequence>
<proteinExistence type="inferred from homology"/>
<keyword evidence="2" id="KW-1133">Transmembrane helix</keyword>
<reference evidence="4 5" key="1">
    <citation type="journal article" date="2015" name="Nature">
        <title>rRNA introns, odd ribosomes, and small enigmatic genomes across a large radiation of phyla.</title>
        <authorList>
            <person name="Brown C.T."/>
            <person name="Hug L.A."/>
            <person name="Thomas B.C."/>
            <person name="Sharon I."/>
            <person name="Castelle C.J."/>
            <person name="Singh A."/>
            <person name="Wilkins M.J."/>
            <person name="Williams K.H."/>
            <person name="Banfield J.F."/>
        </authorList>
    </citation>
    <scope>NUCLEOTIDE SEQUENCE [LARGE SCALE GENOMIC DNA]</scope>
</reference>
<dbReference type="PANTHER" id="PTHR43000">
    <property type="entry name" value="DTDP-D-GLUCOSE 4,6-DEHYDRATASE-RELATED"/>
    <property type="match status" value="1"/>
</dbReference>
<accession>A0A0G1XIR8</accession>
<evidence type="ECO:0000256" key="2">
    <source>
        <dbReference type="SAM" id="Phobius"/>
    </source>
</evidence>
<dbReference type="EMBL" id="LCRF01000031">
    <property type="protein sequence ID" value="KKW30810.1"/>
    <property type="molecule type" value="Genomic_DNA"/>
</dbReference>
<name>A0A0G1XIR8_9BACT</name>
<feature type="domain" description="NAD-dependent epimerase/dehydratase" evidence="3">
    <location>
        <begin position="13"/>
        <end position="242"/>
    </location>
</feature>
<comment type="similarity">
    <text evidence="1">Belongs to the NAD(P)-dependent epimerase/dehydratase family.</text>
</comment>
<keyword evidence="2" id="KW-0812">Transmembrane</keyword>
<gene>
    <name evidence="4" type="ORF">UY74_C0031G0008</name>
</gene>
<protein>
    <recommendedName>
        <fullName evidence="3">NAD-dependent epimerase/dehydratase domain-containing protein</fullName>
    </recommendedName>
</protein>
<feature type="transmembrane region" description="Helical" evidence="2">
    <location>
        <begin position="12"/>
        <end position="31"/>
    </location>
</feature>
<dbReference type="Proteomes" id="UP000034445">
    <property type="component" value="Unassembled WGS sequence"/>
</dbReference>
<evidence type="ECO:0000256" key="1">
    <source>
        <dbReference type="ARBA" id="ARBA00007637"/>
    </source>
</evidence>
<organism evidence="4 5">
    <name type="scientific">Candidatus Kaiserbacteria bacterium GW2011_GWC2_52_8b</name>
    <dbReference type="NCBI Taxonomy" id="1618676"/>
    <lineage>
        <taxon>Bacteria</taxon>
        <taxon>Candidatus Kaiseribacteriota</taxon>
    </lineage>
</organism>